<comment type="caution">
    <text evidence="1">The sequence shown here is derived from an EMBL/GenBank/DDBJ whole genome shotgun (WGS) entry which is preliminary data.</text>
</comment>
<accession>A0ACC1N1Q9</accession>
<sequence length="365" mass="40907">MRYAVLVTGPAGAGKSTFSNGILTHLQTSKRTGHLVNLDPAANSDAFEYEPAIDIRDLVSLDDVMEHLGYGPNGGLVYCFEYLLENMDWLEEELGGYEDDYLIIDCPGQIELYTHHPFLPTLVRQLQRMGIRTCAVYLIESQFMEDKYKFFSGVLSAMSAMVNLEIPWLNIMSKMDLVTSNVEDKGSGRNGIRTRKDIASDPGAAHCLCHSTSVLDTWVLYDEFVELTCLATYRYLEADPMLLVSAPGSREEQSERNSKFHALNQAIVQLIEDHPLVKFLALDLTNPDSIETVLSNIDFVMQYGEDEEPKEVCRAHFHSPHRIDHMWPLSSRSSNGENTPPSGPNIHVFSAADACTPVARRSGRR</sequence>
<proteinExistence type="predicted"/>
<keyword evidence="2" id="KW-1185">Reference proteome</keyword>
<organism evidence="1 2">
    <name type="scientific">Trametes sanguinea</name>
    <dbReference type="NCBI Taxonomy" id="158606"/>
    <lineage>
        <taxon>Eukaryota</taxon>
        <taxon>Fungi</taxon>
        <taxon>Dikarya</taxon>
        <taxon>Basidiomycota</taxon>
        <taxon>Agaricomycotina</taxon>
        <taxon>Agaricomycetes</taxon>
        <taxon>Polyporales</taxon>
        <taxon>Polyporaceae</taxon>
        <taxon>Trametes</taxon>
    </lineage>
</organism>
<gene>
    <name evidence="1" type="ORF">NUW54_g12105</name>
</gene>
<dbReference type="EMBL" id="JANSHE010005010">
    <property type="protein sequence ID" value="KAJ2973220.1"/>
    <property type="molecule type" value="Genomic_DNA"/>
</dbReference>
<evidence type="ECO:0000313" key="2">
    <source>
        <dbReference type="Proteomes" id="UP001144978"/>
    </source>
</evidence>
<evidence type="ECO:0000313" key="1">
    <source>
        <dbReference type="EMBL" id="KAJ2973220.1"/>
    </source>
</evidence>
<protein>
    <submittedName>
        <fullName evidence="1">Uncharacterized protein</fullName>
    </submittedName>
</protein>
<name>A0ACC1N1Q9_9APHY</name>
<reference evidence="1" key="1">
    <citation type="submission" date="2022-08" db="EMBL/GenBank/DDBJ databases">
        <title>Genome Sequence of Pycnoporus sanguineus.</title>
        <authorList>
            <person name="Buettner E."/>
        </authorList>
    </citation>
    <scope>NUCLEOTIDE SEQUENCE</scope>
    <source>
        <strain evidence="1">CG-C14</strain>
    </source>
</reference>
<dbReference type="Proteomes" id="UP001144978">
    <property type="component" value="Unassembled WGS sequence"/>
</dbReference>